<dbReference type="Proteomes" id="UP000277204">
    <property type="component" value="Unassembled WGS sequence"/>
</dbReference>
<dbReference type="EMBL" id="UZAI01019258">
    <property type="protein sequence ID" value="VDP43978.1"/>
    <property type="molecule type" value="Genomic_DNA"/>
</dbReference>
<organism evidence="1 2">
    <name type="scientific">Schistosoma margrebowiei</name>
    <dbReference type="NCBI Taxonomy" id="48269"/>
    <lineage>
        <taxon>Eukaryota</taxon>
        <taxon>Metazoa</taxon>
        <taxon>Spiralia</taxon>
        <taxon>Lophotrochozoa</taxon>
        <taxon>Platyhelminthes</taxon>
        <taxon>Trematoda</taxon>
        <taxon>Digenea</taxon>
        <taxon>Strigeidida</taxon>
        <taxon>Schistosomatoidea</taxon>
        <taxon>Schistosomatidae</taxon>
        <taxon>Schistosoma</taxon>
    </lineage>
</organism>
<name>A0A183N2U1_9TREM</name>
<keyword evidence="2" id="KW-1185">Reference proteome</keyword>
<sequence length="163" mass="19228">MYLKHRSECWKTTSTGQHNDIGKMRCLAFITGIIHHANGVYPPHHDILEFVWHMIRNKFVSCVLHFQQSRQSYSKIKELIFEHLQKVGARENRKFIMDGVLKLHLAIRKIHQETAVDGATQFSIEDLKIICPVRCTQYVSDRFLVQNATLPEEICRRFLSFRY</sequence>
<accession>A0A183N2U1</accession>
<dbReference type="AlphaFoldDB" id="A0A183N2U1"/>
<gene>
    <name evidence="1" type="ORF">SMRZ_LOCUS22616</name>
</gene>
<evidence type="ECO:0000313" key="2">
    <source>
        <dbReference type="Proteomes" id="UP000277204"/>
    </source>
</evidence>
<proteinExistence type="predicted"/>
<evidence type="ECO:0000313" key="1">
    <source>
        <dbReference type="EMBL" id="VDP43978.1"/>
    </source>
</evidence>
<reference evidence="1 2" key="1">
    <citation type="submission" date="2018-11" db="EMBL/GenBank/DDBJ databases">
        <authorList>
            <consortium name="Pathogen Informatics"/>
        </authorList>
    </citation>
    <scope>NUCLEOTIDE SEQUENCE [LARGE SCALE GENOMIC DNA]</scope>
    <source>
        <strain evidence="1 2">Zambia</strain>
    </source>
</reference>
<protein>
    <submittedName>
        <fullName evidence="1">Uncharacterized protein</fullName>
    </submittedName>
</protein>